<proteinExistence type="inferred from homology"/>
<comment type="catalytic activity">
    <reaction evidence="4">
        <text>alpha-D-glucose 6-phosphate = beta-D-fructose 6-phosphate</text>
        <dbReference type="Rhea" id="RHEA:11816"/>
        <dbReference type="ChEBI" id="CHEBI:57634"/>
        <dbReference type="ChEBI" id="CHEBI:58225"/>
        <dbReference type="EC" id="5.3.1.9"/>
    </reaction>
</comment>
<evidence type="ECO:0000256" key="4">
    <source>
        <dbReference type="RuleBase" id="RU000612"/>
    </source>
</evidence>
<organism evidence="5 6">
    <name type="scientific">Candidatus Taylorbacteria bacterium RIFCSPLOWO2_01_FULL_45_15b</name>
    <dbReference type="NCBI Taxonomy" id="1802319"/>
    <lineage>
        <taxon>Bacteria</taxon>
        <taxon>Candidatus Tayloriibacteriota</taxon>
    </lineage>
</organism>
<evidence type="ECO:0000256" key="3">
    <source>
        <dbReference type="ARBA" id="ARBA00023235"/>
    </source>
</evidence>
<dbReference type="AlphaFoldDB" id="A0A1G2NHN4"/>
<dbReference type="PANTHER" id="PTHR11469:SF1">
    <property type="entry name" value="GLUCOSE-6-PHOSPHATE ISOMERASE"/>
    <property type="match status" value="1"/>
</dbReference>
<dbReference type="GO" id="GO:0004347">
    <property type="term" value="F:glucose-6-phosphate isomerase activity"/>
    <property type="evidence" value="ECO:0007669"/>
    <property type="project" value="UniProtKB-EC"/>
</dbReference>
<comment type="pathway">
    <text evidence="4">Carbohydrate degradation; glycolysis; D-glyceraldehyde 3-phosphate and glycerone phosphate from D-glucose: step 2/4.</text>
</comment>
<dbReference type="GO" id="GO:0097367">
    <property type="term" value="F:carbohydrate derivative binding"/>
    <property type="evidence" value="ECO:0007669"/>
    <property type="project" value="InterPro"/>
</dbReference>
<dbReference type="GO" id="GO:0006096">
    <property type="term" value="P:glycolytic process"/>
    <property type="evidence" value="ECO:0007669"/>
    <property type="project" value="UniProtKB-UniPathway"/>
</dbReference>
<keyword evidence="2 4" id="KW-0324">Glycolysis</keyword>
<dbReference type="GO" id="GO:0006094">
    <property type="term" value="P:gluconeogenesis"/>
    <property type="evidence" value="ECO:0007669"/>
    <property type="project" value="UniProtKB-KW"/>
</dbReference>
<evidence type="ECO:0000256" key="2">
    <source>
        <dbReference type="ARBA" id="ARBA00023152"/>
    </source>
</evidence>
<dbReference type="InterPro" id="IPR035476">
    <property type="entry name" value="SIS_PGI_1"/>
</dbReference>
<dbReference type="EMBL" id="MHRX01000002">
    <property type="protein sequence ID" value="OHA34979.1"/>
    <property type="molecule type" value="Genomic_DNA"/>
</dbReference>
<dbReference type="SUPFAM" id="SSF53697">
    <property type="entry name" value="SIS domain"/>
    <property type="match status" value="1"/>
</dbReference>
<gene>
    <name evidence="5" type="ORF">A2928_03320</name>
</gene>
<dbReference type="InterPro" id="IPR001672">
    <property type="entry name" value="G6P_Isomerase"/>
</dbReference>
<keyword evidence="3 4" id="KW-0413">Isomerase</keyword>
<dbReference type="UniPathway" id="UPA00109">
    <property type="reaction ID" value="UER00181"/>
</dbReference>
<comment type="caution">
    <text evidence="5">The sequence shown here is derived from an EMBL/GenBank/DDBJ whole genome shotgun (WGS) entry which is preliminary data.</text>
</comment>
<dbReference type="PANTHER" id="PTHR11469">
    <property type="entry name" value="GLUCOSE-6-PHOSPHATE ISOMERASE"/>
    <property type="match status" value="1"/>
</dbReference>
<dbReference type="PRINTS" id="PR00662">
    <property type="entry name" value="G6PISOMERASE"/>
</dbReference>
<dbReference type="GO" id="GO:0051156">
    <property type="term" value="P:glucose 6-phosphate metabolic process"/>
    <property type="evidence" value="ECO:0007669"/>
    <property type="project" value="TreeGrafter"/>
</dbReference>
<evidence type="ECO:0000313" key="6">
    <source>
        <dbReference type="Proteomes" id="UP000176221"/>
    </source>
</evidence>
<dbReference type="GO" id="GO:0005829">
    <property type="term" value="C:cytosol"/>
    <property type="evidence" value="ECO:0007669"/>
    <property type="project" value="TreeGrafter"/>
</dbReference>
<dbReference type="GO" id="GO:0048029">
    <property type="term" value="F:monosaccharide binding"/>
    <property type="evidence" value="ECO:0007669"/>
    <property type="project" value="TreeGrafter"/>
</dbReference>
<name>A0A1G2NHN4_9BACT</name>
<dbReference type="STRING" id="1802319.A2928_03320"/>
<protein>
    <recommendedName>
        <fullName evidence="4">Glucose-6-phosphate isomerase</fullName>
        <ecNumber evidence="4">5.3.1.9</ecNumber>
    </recommendedName>
</protein>
<comment type="similarity">
    <text evidence="4">Belongs to the GPI family.</text>
</comment>
<dbReference type="PROSITE" id="PS51463">
    <property type="entry name" value="P_GLUCOSE_ISOMERASE_3"/>
    <property type="match status" value="1"/>
</dbReference>
<dbReference type="Gene3D" id="3.40.50.10490">
    <property type="entry name" value="Glucose-6-phosphate isomerase like protein, domain 1"/>
    <property type="match status" value="2"/>
</dbReference>
<dbReference type="EC" id="5.3.1.9" evidence="4"/>
<accession>A0A1G2NHN4</accession>
<evidence type="ECO:0000313" key="5">
    <source>
        <dbReference type="EMBL" id="OHA34979.1"/>
    </source>
</evidence>
<dbReference type="CDD" id="cd05015">
    <property type="entry name" value="SIS_PGI_1"/>
    <property type="match status" value="1"/>
</dbReference>
<dbReference type="Pfam" id="PF00342">
    <property type="entry name" value="PGI"/>
    <property type="match status" value="1"/>
</dbReference>
<reference evidence="5 6" key="1">
    <citation type="journal article" date="2016" name="Nat. Commun.">
        <title>Thousands of microbial genomes shed light on interconnected biogeochemical processes in an aquifer system.</title>
        <authorList>
            <person name="Anantharaman K."/>
            <person name="Brown C.T."/>
            <person name="Hug L.A."/>
            <person name="Sharon I."/>
            <person name="Castelle C.J."/>
            <person name="Probst A.J."/>
            <person name="Thomas B.C."/>
            <person name="Singh A."/>
            <person name="Wilkins M.J."/>
            <person name="Karaoz U."/>
            <person name="Brodie E.L."/>
            <person name="Williams K.H."/>
            <person name="Hubbard S.S."/>
            <person name="Banfield J.F."/>
        </authorList>
    </citation>
    <scope>NUCLEOTIDE SEQUENCE [LARGE SCALE GENOMIC DNA]</scope>
</reference>
<sequence length="433" mass="47197">MKFIPPANSTQTTLLAYSSVRDYVDVLKSISLHAGYDTPETCLNLVTDGALVGEILRAKDELVSSRLKYVIVIGIGGSALGTKAVYDALRPSSGFATGSVTPEILFLTTSHPGKLEEVRRILESLQPDEFILCLISKSGTTLETISNFEALARYPSVRSALAARLVVISDDNSQLFRESRAKKYRTFAIPRPVGGRYSVFSAVGLVPLAFAGFNIEALTAGARGVFHSFCLTEGVENNMSLVSAAVAHDQYKKGARVFDLFVFSPELESLGKWNRQLIAESLGKQIVKGETRSPIGMTPTVSVATDDLHSVAQLYLANPCDRYETFLSVAHSVRDANRSESAETVFLADKSLGRTAFEDITPAIKSAVISAFVQNGNAVSEIIFERVDEVELGAFMQFRMIETMILGKLLGVNAFDQPNIETYKKETRKILGL</sequence>
<evidence type="ECO:0000256" key="1">
    <source>
        <dbReference type="ARBA" id="ARBA00022432"/>
    </source>
</evidence>
<dbReference type="Proteomes" id="UP000176221">
    <property type="component" value="Unassembled WGS sequence"/>
</dbReference>
<dbReference type="InterPro" id="IPR046348">
    <property type="entry name" value="SIS_dom_sf"/>
</dbReference>
<keyword evidence="1 4" id="KW-0312">Gluconeogenesis</keyword>